<accession>S0EVR4</accession>
<dbReference type="PANTHER" id="PTHR10584:SF166">
    <property type="entry name" value="RIBOKINASE"/>
    <property type="match status" value="1"/>
</dbReference>
<dbReference type="InParanoid" id="S0EVR4"/>
<dbReference type="HOGENOM" id="CLU_027634_6_0_0"/>
<dbReference type="InterPro" id="IPR011611">
    <property type="entry name" value="PfkB_dom"/>
</dbReference>
<evidence type="ECO:0000259" key="3">
    <source>
        <dbReference type="Pfam" id="PF00294"/>
    </source>
</evidence>
<dbReference type="PRINTS" id="PR00990">
    <property type="entry name" value="RIBOKINASE"/>
</dbReference>
<dbReference type="eggNOG" id="COG0524">
    <property type="taxonomic scope" value="Bacteria"/>
</dbReference>
<evidence type="ECO:0000256" key="2">
    <source>
        <dbReference type="ARBA" id="ARBA00022777"/>
    </source>
</evidence>
<dbReference type="AlphaFoldDB" id="S0EVR4"/>
<dbReference type="SUPFAM" id="SSF53613">
    <property type="entry name" value="Ribokinase-like"/>
    <property type="match status" value="1"/>
</dbReference>
<evidence type="ECO:0000256" key="1">
    <source>
        <dbReference type="ARBA" id="ARBA00022679"/>
    </source>
</evidence>
<keyword evidence="1" id="KW-0808">Transferase</keyword>
<dbReference type="PATRIC" id="fig|1303518.3.peg.2142"/>
<dbReference type="OrthoDB" id="9788681at2"/>
<dbReference type="Pfam" id="PF00294">
    <property type="entry name" value="PfkB"/>
    <property type="match status" value="1"/>
</dbReference>
<dbReference type="KEGG" id="ccz:CCALI_02074"/>
<evidence type="ECO:0000313" key="5">
    <source>
        <dbReference type="Proteomes" id="UP000014227"/>
    </source>
</evidence>
<dbReference type="GO" id="GO:0016301">
    <property type="term" value="F:kinase activity"/>
    <property type="evidence" value="ECO:0007669"/>
    <property type="project" value="UniProtKB-KW"/>
</dbReference>
<gene>
    <name evidence="4" type="ORF">CCALI_02074</name>
</gene>
<dbReference type="EMBL" id="HF951689">
    <property type="protein sequence ID" value="CCW35881.1"/>
    <property type="molecule type" value="Genomic_DNA"/>
</dbReference>
<dbReference type="Gene3D" id="3.40.1190.20">
    <property type="match status" value="1"/>
</dbReference>
<protein>
    <submittedName>
        <fullName evidence="4">Sugar kinases, ribokinase family</fullName>
    </submittedName>
</protein>
<name>S0EVR4_CHTCT</name>
<dbReference type="GO" id="GO:0006796">
    <property type="term" value="P:phosphate-containing compound metabolic process"/>
    <property type="evidence" value="ECO:0007669"/>
    <property type="project" value="UniProtKB-ARBA"/>
</dbReference>
<dbReference type="STRING" id="454171.CP488_02016"/>
<dbReference type="RefSeq" id="WP_016483405.1">
    <property type="nucleotide sequence ID" value="NC_021487.1"/>
</dbReference>
<dbReference type="InterPro" id="IPR002139">
    <property type="entry name" value="Ribo/fructo_kinase"/>
</dbReference>
<keyword evidence="2 4" id="KW-0418">Kinase</keyword>
<sequence length="318" mass="34323">MIDVTCVGVLVADVVGKPIDRFPDRGKLALVERIELHAGGGVSNTGTALARLGISTAAVGKVGKDGFGDFLTHHLAAQGLDVSGIARDAQEATSSTMVLVHSDGERSFLHYLGANAALTLEDIDFQKIQQSRILHIAYAFLLPGLDGHPMVDLLKRSREAGVRTSLDTAWDAKNRWFSLIQSYLPYVDYFVPSWEEARKMAGDRDDPRDVAKFFLDHGVHIVGLKLGERGCYIRSAEGEEVQLPAFKVPAVDALGAGDAWVAGFLAGVVKQLDLERCAWLGNAVGASCVMSLGATSGVRGWEETLELIRQHGGPNFER</sequence>
<dbReference type="InterPro" id="IPR029056">
    <property type="entry name" value="Ribokinase-like"/>
</dbReference>
<feature type="domain" description="Carbohydrate kinase PfkB" evidence="3">
    <location>
        <begin position="2"/>
        <end position="296"/>
    </location>
</feature>
<dbReference type="Proteomes" id="UP000014227">
    <property type="component" value="Chromosome I"/>
</dbReference>
<reference evidence="5" key="1">
    <citation type="submission" date="2013-03" db="EMBL/GenBank/DDBJ databases">
        <title>Genome sequence of Chthonomonas calidirosea, the first sequenced genome from the Armatimonadetes phylum (formally candidate division OP10).</title>
        <authorList>
            <person name="Lee K.C.Y."/>
            <person name="Morgan X.C."/>
            <person name="Dunfield P.F."/>
            <person name="Tamas I."/>
            <person name="Houghton K.M."/>
            <person name="Vyssotski M."/>
            <person name="Ryan J.L.J."/>
            <person name="Lagutin K."/>
            <person name="McDonald I.R."/>
            <person name="Stott M.B."/>
        </authorList>
    </citation>
    <scope>NUCLEOTIDE SEQUENCE [LARGE SCALE GENOMIC DNA]</scope>
    <source>
        <strain evidence="5">DSM 23976 / ICMP 18418 / T49</strain>
    </source>
</reference>
<evidence type="ECO:0000313" key="4">
    <source>
        <dbReference type="EMBL" id="CCW35881.1"/>
    </source>
</evidence>
<keyword evidence="5" id="KW-1185">Reference proteome</keyword>
<dbReference type="GO" id="GO:0005829">
    <property type="term" value="C:cytosol"/>
    <property type="evidence" value="ECO:0007669"/>
    <property type="project" value="TreeGrafter"/>
</dbReference>
<dbReference type="PANTHER" id="PTHR10584">
    <property type="entry name" value="SUGAR KINASE"/>
    <property type="match status" value="1"/>
</dbReference>
<dbReference type="CDD" id="cd01166">
    <property type="entry name" value="KdgK"/>
    <property type="match status" value="1"/>
</dbReference>
<proteinExistence type="predicted"/>
<dbReference type="FunCoup" id="S0EVR4">
    <property type="interactions" value="44"/>
</dbReference>
<organism evidence="4 5">
    <name type="scientific">Chthonomonas calidirosea (strain DSM 23976 / ICMP 18418 / T49)</name>
    <dbReference type="NCBI Taxonomy" id="1303518"/>
    <lineage>
        <taxon>Bacteria</taxon>
        <taxon>Bacillati</taxon>
        <taxon>Armatimonadota</taxon>
        <taxon>Chthonomonadia</taxon>
        <taxon>Chthonomonadales</taxon>
        <taxon>Chthonomonadaceae</taxon>
        <taxon>Chthonomonas</taxon>
    </lineage>
</organism>